<gene>
    <name evidence="1" type="ORF">rCG_22570</name>
</gene>
<evidence type="ECO:0000313" key="1">
    <source>
        <dbReference type="EMBL" id="EDL99009.1"/>
    </source>
</evidence>
<name>A6IP51_RAT</name>
<dbReference type="Proteomes" id="UP000234681">
    <property type="component" value="Chromosome 9"/>
</dbReference>
<evidence type="ECO:0000313" key="2">
    <source>
        <dbReference type="Proteomes" id="UP000234681"/>
    </source>
</evidence>
<dbReference type="PANTHER" id="PTHR45444">
    <property type="entry name" value="XANTHINE DEHYDROGENASE"/>
    <property type="match status" value="1"/>
</dbReference>
<dbReference type="AlphaFoldDB" id="A6IP51"/>
<protein>
    <submittedName>
        <fullName evidence="1">RCG22570</fullName>
    </submittedName>
</protein>
<dbReference type="GO" id="GO:0016491">
    <property type="term" value="F:oxidoreductase activity"/>
    <property type="evidence" value="ECO:0007669"/>
    <property type="project" value="InterPro"/>
</dbReference>
<dbReference type="GO" id="GO:0005506">
    <property type="term" value="F:iron ion binding"/>
    <property type="evidence" value="ECO:0007669"/>
    <property type="project" value="InterPro"/>
</dbReference>
<feature type="non-terminal residue" evidence="1">
    <location>
        <position position="41"/>
    </location>
</feature>
<organism evidence="1 2">
    <name type="scientific">Rattus norvegicus</name>
    <name type="common">Rat</name>
    <dbReference type="NCBI Taxonomy" id="10116"/>
    <lineage>
        <taxon>Eukaryota</taxon>
        <taxon>Metazoa</taxon>
        <taxon>Chordata</taxon>
        <taxon>Craniata</taxon>
        <taxon>Vertebrata</taxon>
        <taxon>Euteleostomi</taxon>
        <taxon>Mammalia</taxon>
        <taxon>Eutheria</taxon>
        <taxon>Euarchontoglires</taxon>
        <taxon>Glires</taxon>
        <taxon>Rodentia</taxon>
        <taxon>Myomorpha</taxon>
        <taxon>Muroidea</taxon>
        <taxon>Muridae</taxon>
        <taxon>Murinae</taxon>
        <taxon>Rattus</taxon>
    </lineage>
</organism>
<dbReference type="EMBL" id="CH473965">
    <property type="protein sequence ID" value="EDL99009.1"/>
    <property type="molecule type" value="Genomic_DNA"/>
</dbReference>
<dbReference type="PANTHER" id="PTHR45444:SF3">
    <property type="entry name" value="XANTHINE DEHYDROGENASE"/>
    <property type="match status" value="1"/>
</dbReference>
<dbReference type="Gene3D" id="3.10.20.30">
    <property type="match status" value="1"/>
</dbReference>
<reference evidence="1 2" key="1">
    <citation type="submission" date="2005-09" db="EMBL/GenBank/DDBJ databases">
        <authorList>
            <person name="Mural R.J."/>
            <person name="Li P.W."/>
            <person name="Adams M.D."/>
            <person name="Amanatides P.G."/>
            <person name="Baden-Tillson H."/>
            <person name="Barnstead M."/>
            <person name="Chin S.H."/>
            <person name="Dew I."/>
            <person name="Evans C.A."/>
            <person name="Ferriera S."/>
            <person name="Flanigan M."/>
            <person name="Fosler C."/>
            <person name="Glodek A."/>
            <person name="Gu Z."/>
            <person name="Holt R.A."/>
            <person name="Jennings D."/>
            <person name="Kraft C.L."/>
            <person name="Lu F."/>
            <person name="Nguyen T."/>
            <person name="Nusskern D.R."/>
            <person name="Pfannkoch C.M."/>
            <person name="Sitter C."/>
            <person name="Sutton G.G."/>
            <person name="Venter J.C."/>
            <person name="Wang Z."/>
            <person name="Woodage T."/>
            <person name="Zheng X.H."/>
            <person name="Zhong F."/>
        </authorList>
    </citation>
    <scope>NUCLEOTIDE SEQUENCE [LARGE SCALE GENOMIC DNA]</scope>
    <source>
        <strain>BN</strain>
        <strain evidence="2">Sprague-Dawley</strain>
    </source>
</reference>
<dbReference type="InterPro" id="IPR016208">
    <property type="entry name" value="Ald_Oxase/xanthine_DH-like"/>
</dbReference>
<proteinExistence type="predicted"/>
<sequence>MISRYNPISKKISHFSAAACLVPICSLHGAAVTTVEGIGST</sequence>
<accession>A6IP51</accession>
<dbReference type="InterPro" id="IPR012675">
    <property type="entry name" value="Beta-grasp_dom_sf"/>
</dbReference>